<evidence type="ECO:0000313" key="2">
    <source>
        <dbReference type="EMBL" id="KZO90008.1"/>
    </source>
</evidence>
<dbReference type="AlphaFoldDB" id="A0A167FZE8"/>
<reference evidence="2 3" key="1">
    <citation type="journal article" date="2016" name="Mol. Biol. Evol.">
        <title>Comparative Genomics of Early-Diverging Mushroom-Forming Fungi Provides Insights into the Origins of Lignocellulose Decay Capabilities.</title>
        <authorList>
            <person name="Nagy L.G."/>
            <person name="Riley R."/>
            <person name="Tritt A."/>
            <person name="Adam C."/>
            <person name="Daum C."/>
            <person name="Floudas D."/>
            <person name="Sun H."/>
            <person name="Yadav J.S."/>
            <person name="Pangilinan J."/>
            <person name="Larsson K.H."/>
            <person name="Matsuura K."/>
            <person name="Barry K."/>
            <person name="Labutti K."/>
            <person name="Kuo R."/>
            <person name="Ohm R.A."/>
            <person name="Bhattacharya S.S."/>
            <person name="Shirouzu T."/>
            <person name="Yoshinaga Y."/>
            <person name="Martin F.M."/>
            <person name="Grigoriev I.V."/>
            <person name="Hibbett D.S."/>
        </authorList>
    </citation>
    <scope>NUCLEOTIDE SEQUENCE [LARGE SCALE GENOMIC DNA]</scope>
    <source>
        <strain evidence="2 3">TUFC12733</strain>
    </source>
</reference>
<keyword evidence="3" id="KW-1185">Reference proteome</keyword>
<feature type="compositionally biased region" description="Basic residues" evidence="1">
    <location>
        <begin position="1"/>
        <end position="22"/>
    </location>
</feature>
<organism evidence="2 3">
    <name type="scientific">Calocera viscosa (strain TUFC12733)</name>
    <dbReference type="NCBI Taxonomy" id="1330018"/>
    <lineage>
        <taxon>Eukaryota</taxon>
        <taxon>Fungi</taxon>
        <taxon>Dikarya</taxon>
        <taxon>Basidiomycota</taxon>
        <taxon>Agaricomycotina</taxon>
        <taxon>Dacrymycetes</taxon>
        <taxon>Dacrymycetales</taxon>
        <taxon>Dacrymycetaceae</taxon>
        <taxon>Calocera</taxon>
    </lineage>
</organism>
<proteinExistence type="predicted"/>
<feature type="compositionally biased region" description="Basic residues" evidence="1">
    <location>
        <begin position="94"/>
        <end position="104"/>
    </location>
</feature>
<dbReference type="EMBL" id="KV417355">
    <property type="protein sequence ID" value="KZO90008.1"/>
    <property type="molecule type" value="Genomic_DNA"/>
</dbReference>
<evidence type="ECO:0000313" key="3">
    <source>
        <dbReference type="Proteomes" id="UP000076738"/>
    </source>
</evidence>
<name>A0A167FZE8_CALVF</name>
<evidence type="ECO:0000256" key="1">
    <source>
        <dbReference type="SAM" id="MobiDB-lite"/>
    </source>
</evidence>
<feature type="compositionally biased region" description="Basic and acidic residues" evidence="1">
    <location>
        <begin position="131"/>
        <end position="143"/>
    </location>
</feature>
<gene>
    <name evidence="2" type="ORF">CALVIDRAFT_431146</name>
</gene>
<feature type="compositionally biased region" description="Basic and acidic residues" evidence="1">
    <location>
        <begin position="35"/>
        <end position="45"/>
    </location>
</feature>
<sequence length="162" mass="18650">MRPVRKPGRRTGRKGRERRRRRVEGAGTPAPATEAVKRRGRERERRTRLRTGKGRAGGARRPCWRDLPAQRKKSSSPCRRSSLSPTTRSSARTLTRRCRHAWNRRQRDIKDDHLGPAERDDGWLPGCGQEVHADDHRRGHERPQASYQGAVRAHRMASSCPR</sequence>
<feature type="region of interest" description="Disordered" evidence="1">
    <location>
        <begin position="1"/>
        <end position="162"/>
    </location>
</feature>
<feature type="compositionally biased region" description="Basic and acidic residues" evidence="1">
    <location>
        <begin position="105"/>
        <end position="122"/>
    </location>
</feature>
<accession>A0A167FZE8</accession>
<dbReference type="Proteomes" id="UP000076738">
    <property type="component" value="Unassembled WGS sequence"/>
</dbReference>
<feature type="compositionally biased region" description="Low complexity" evidence="1">
    <location>
        <begin position="75"/>
        <end position="93"/>
    </location>
</feature>
<protein>
    <submittedName>
        <fullName evidence="2">Uncharacterized protein</fullName>
    </submittedName>
</protein>